<evidence type="ECO:0000313" key="3">
    <source>
        <dbReference type="EMBL" id="AIT61859.1"/>
    </source>
</evidence>
<dbReference type="eggNOG" id="COG1680">
    <property type="taxonomic scope" value="Bacteria"/>
</dbReference>
<dbReference type="STRING" id="558173.CDOO_11750"/>
<evidence type="ECO:0000313" key="4">
    <source>
        <dbReference type="Proteomes" id="UP000029914"/>
    </source>
</evidence>
<reference evidence="3 4" key="1">
    <citation type="submission" date="2013-09" db="EMBL/GenBank/DDBJ databases">
        <title>Complete genome sequence of Corynebacterium doosanense CAU 212(T) (=DSM 45436(T)), isolated from activated sludge.</title>
        <authorList>
            <person name="Schaffert L."/>
            <person name="Albersmeier A."/>
            <person name="Kalinowski J."/>
            <person name="Ruckert C."/>
        </authorList>
    </citation>
    <scope>NUCLEOTIDE SEQUENCE [LARGE SCALE GENOMIC DNA]</scope>
    <source>
        <strain evidence="3 4">CAU 212</strain>
    </source>
</reference>
<dbReference type="SUPFAM" id="SSF56601">
    <property type="entry name" value="beta-lactamase/transpeptidase-like"/>
    <property type="match status" value="1"/>
</dbReference>
<feature type="region of interest" description="Disordered" evidence="1">
    <location>
        <begin position="184"/>
        <end position="207"/>
    </location>
</feature>
<evidence type="ECO:0000256" key="1">
    <source>
        <dbReference type="SAM" id="MobiDB-lite"/>
    </source>
</evidence>
<dbReference type="InterPro" id="IPR050491">
    <property type="entry name" value="AmpC-like"/>
</dbReference>
<dbReference type="EMBL" id="CP006764">
    <property type="protein sequence ID" value="AIT61859.1"/>
    <property type="molecule type" value="Genomic_DNA"/>
</dbReference>
<dbReference type="PANTHER" id="PTHR46825">
    <property type="entry name" value="D-ALANYL-D-ALANINE-CARBOXYPEPTIDASE/ENDOPEPTIDASE AMPH"/>
    <property type="match status" value="1"/>
</dbReference>
<name>A0A097IIA1_9CORY</name>
<dbReference type="KEGG" id="cdo:CDOO_11750"/>
<dbReference type="RefSeq" id="WP_018022816.1">
    <property type="nucleotide sequence ID" value="NZ_AQUX01000013.1"/>
</dbReference>
<accession>A0A097IIA1</accession>
<dbReference type="Gene3D" id="3.40.710.10">
    <property type="entry name" value="DD-peptidase/beta-lactamase superfamily"/>
    <property type="match status" value="1"/>
</dbReference>
<dbReference type="InterPro" id="IPR001466">
    <property type="entry name" value="Beta-lactam-related"/>
</dbReference>
<dbReference type="PANTHER" id="PTHR46825:SF15">
    <property type="entry name" value="BETA-LACTAMASE-RELATED DOMAIN-CONTAINING PROTEIN"/>
    <property type="match status" value="1"/>
</dbReference>
<proteinExistence type="predicted"/>
<keyword evidence="4" id="KW-1185">Reference proteome</keyword>
<dbReference type="InterPro" id="IPR012338">
    <property type="entry name" value="Beta-lactam/transpept-like"/>
</dbReference>
<feature type="compositionally biased region" description="Basic and acidic residues" evidence="1">
    <location>
        <begin position="184"/>
        <end position="200"/>
    </location>
</feature>
<protein>
    <submittedName>
        <fullName evidence="3">Beta-lactamase</fullName>
    </submittedName>
</protein>
<gene>
    <name evidence="3" type="ORF">CDOO_11750</name>
</gene>
<sequence>MAPTIDGDVELAEQAIDLLPAKKVSAFSVAALAPGLGLRLAAVGAPLNGTFEIGSINKAITGMLYADAVDRGEVSGSTELREVFDLGLTPAGSVTLDELSQHRSGLRDDVLNPLQRARVILDLLRARNPYHGDVEDLVRKLRKARLTAPVPTYSNLGFAALGHAVAQRTGLNYAELLDRSFPGLDKRGSHPVQGRDEAGRSQEPWDDLEFYPAGGISTDIGAMGDYAGSLLDGSAPGMSALTPTARFDSGTHIGAGWLTSQVDGHTLTWHNGATGGFSSWIGLDRPAKRAVVLLGATSHPMDTTGERLLLA</sequence>
<dbReference type="HOGENOM" id="CLU_020027_7_0_11"/>
<dbReference type="AlphaFoldDB" id="A0A097IIA1"/>
<organism evidence="3 4">
    <name type="scientific">Corynebacterium doosanense CAU 212 = DSM 45436</name>
    <dbReference type="NCBI Taxonomy" id="558173"/>
    <lineage>
        <taxon>Bacteria</taxon>
        <taxon>Bacillati</taxon>
        <taxon>Actinomycetota</taxon>
        <taxon>Actinomycetes</taxon>
        <taxon>Mycobacteriales</taxon>
        <taxon>Corynebacteriaceae</taxon>
        <taxon>Corynebacterium</taxon>
    </lineage>
</organism>
<dbReference type="Proteomes" id="UP000029914">
    <property type="component" value="Chromosome"/>
</dbReference>
<feature type="domain" description="Beta-lactamase-related" evidence="2">
    <location>
        <begin position="51"/>
        <end position="302"/>
    </location>
</feature>
<dbReference type="Pfam" id="PF00144">
    <property type="entry name" value="Beta-lactamase"/>
    <property type="match status" value="1"/>
</dbReference>
<evidence type="ECO:0000259" key="2">
    <source>
        <dbReference type="Pfam" id="PF00144"/>
    </source>
</evidence>
<dbReference type="OrthoDB" id="3171327at2"/>